<evidence type="ECO:0000256" key="6">
    <source>
        <dbReference type="ARBA" id="ARBA00022833"/>
    </source>
</evidence>
<name>A0ABP7AJU4_9ACTN</name>
<evidence type="ECO:0000256" key="7">
    <source>
        <dbReference type="ARBA" id="ARBA00023134"/>
    </source>
</evidence>
<dbReference type="EC" id="3.5.4.25" evidence="9"/>
<evidence type="ECO:0000256" key="4">
    <source>
        <dbReference type="ARBA" id="ARBA00022741"/>
    </source>
</evidence>
<dbReference type="InterPro" id="IPR000926">
    <property type="entry name" value="RibA"/>
</dbReference>
<dbReference type="InterPro" id="IPR024072">
    <property type="entry name" value="DHFR-like_dom_sf"/>
</dbReference>
<dbReference type="SUPFAM" id="SSF53597">
    <property type="entry name" value="Dihydrofolate reductase-like"/>
    <property type="match status" value="1"/>
</dbReference>
<evidence type="ECO:0000256" key="9">
    <source>
        <dbReference type="HAMAP-Rule" id="MF_00179"/>
    </source>
</evidence>
<dbReference type="Pfam" id="PF00925">
    <property type="entry name" value="GTP_cyclohydro2"/>
    <property type="match status" value="1"/>
</dbReference>
<keyword evidence="6 9" id="KW-0862">Zinc</keyword>
<evidence type="ECO:0000256" key="1">
    <source>
        <dbReference type="ARBA" id="ARBA00004853"/>
    </source>
</evidence>
<dbReference type="NCBIfam" id="NF001591">
    <property type="entry name" value="PRK00393.1"/>
    <property type="match status" value="1"/>
</dbReference>
<comment type="function">
    <text evidence="9">Catalyzes the conversion of GTP to 2,5-diamino-6-ribosylamino-4(3H)-pyrimidinone 5'-phosphate (DARP), formate and pyrophosphate.</text>
</comment>
<comment type="caution">
    <text evidence="12">The sequence shown here is derived from an EMBL/GenBank/DDBJ whole genome shotgun (WGS) entry which is preliminary data.</text>
</comment>
<evidence type="ECO:0000256" key="3">
    <source>
        <dbReference type="ARBA" id="ARBA00022723"/>
    </source>
</evidence>
<keyword evidence="13" id="KW-1185">Reference proteome</keyword>
<dbReference type="PANTHER" id="PTHR21327">
    <property type="entry name" value="GTP CYCLOHYDROLASE II-RELATED"/>
    <property type="match status" value="1"/>
</dbReference>
<feature type="binding site" evidence="9">
    <location>
        <position position="157"/>
    </location>
    <ligand>
        <name>GTP</name>
        <dbReference type="ChEBI" id="CHEBI:37565"/>
    </ligand>
</feature>
<sequence length="479" mass="51489">MTQIRPHGTECLVETTLATEHGLFRMLGFADPHGDEHVALVLGDVGPRSGPPPLVRVHSECLTGDALGSRRCDCGEQLEAAFREIGHERRGIIVYLRGHEGRGIGLLAKLRAYALQDQGFDTVDANLELGYPADARGYEAAADILAELGVRRIRLLSSNPDKVVQLTRLGVQVVARHGLAVPDRPENTFYLTTKRLRMGHDSAPPWEDVWHSLTSARIPENVVAAADRDLVERYGPLVAAGRELTIAQLAQSVDGFIATRTGDADYVSGPADRTHLHRLRALVDAVVVGASTVIADDPRLTVRAVTGASPVRVVLDPRGRVRPDARVLEDGLVPTLWMLGPQATAPDAVKPHVEIVRLPTGRAGFAPSTVLGELRARGLGRVLVEGGGRLVSAFLSAGVLDRLWLTTAPVFIGDGIPGIRFSGPDRLADALRAPGRRYVMGEDLCCEFDLAAARAFSRSADRGADDLRGPLPAGQHRTP</sequence>
<organism evidence="12 13">
    <name type="scientific">Microlunatus ginsengisoli</name>
    <dbReference type="NCBI Taxonomy" id="363863"/>
    <lineage>
        <taxon>Bacteria</taxon>
        <taxon>Bacillati</taxon>
        <taxon>Actinomycetota</taxon>
        <taxon>Actinomycetes</taxon>
        <taxon>Propionibacteriales</taxon>
        <taxon>Propionibacteriaceae</taxon>
        <taxon>Microlunatus</taxon>
    </lineage>
</organism>
<dbReference type="NCBIfam" id="TIGR00505">
    <property type="entry name" value="ribA"/>
    <property type="match status" value="1"/>
</dbReference>
<feature type="binding site" evidence="9">
    <location>
        <begin position="100"/>
        <end position="102"/>
    </location>
    <ligand>
        <name>GTP</name>
        <dbReference type="ChEBI" id="CHEBI:37565"/>
    </ligand>
</feature>
<evidence type="ECO:0000259" key="11">
    <source>
        <dbReference type="Pfam" id="PF01872"/>
    </source>
</evidence>
<protein>
    <recommendedName>
        <fullName evidence="9">GTP cyclohydrolase-2</fullName>
        <ecNumber evidence="9">3.5.4.25</ecNumber>
    </recommendedName>
    <alternativeName>
        <fullName evidence="9">GTP cyclohydrolase II</fullName>
    </alternativeName>
</protein>
<feature type="domain" description="Bacterial bifunctional deaminase-reductase C-terminal" evidence="11">
    <location>
        <begin position="246"/>
        <end position="414"/>
    </location>
</feature>
<feature type="binding site" evidence="9">
    <location>
        <position position="72"/>
    </location>
    <ligand>
        <name>Zn(2+)</name>
        <dbReference type="ChEBI" id="CHEBI:29105"/>
        <note>catalytic</note>
    </ligand>
</feature>
<dbReference type="Gene3D" id="3.40.50.10990">
    <property type="entry name" value="GTP cyclohydrolase II"/>
    <property type="match status" value="1"/>
</dbReference>
<evidence type="ECO:0000256" key="5">
    <source>
        <dbReference type="ARBA" id="ARBA00022801"/>
    </source>
</evidence>
<keyword evidence="7 9" id="KW-0342">GTP-binding</keyword>
<keyword evidence="3 9" id="KW-0479">Metal-binding</keyword>
<feature type="binding site" evidence="9">
    <location>
        <position position="162"/>
    </location>
    <ligand>
        <name>GTP</name>
        <dbReference type="ChEBI" id="CHEBI:37565"/>
    </ligand>
</feature>
<dbReference type="CDD" id="cd00641">
    <property type="entry name" value="GTP_cyclohydro2"/>
    <property type="match status" value="1"/>
</dbReference>
<dbReference type="HAMAP" id="MF_00179">
    <property type="entry name" value="RibA"/>
    <property type="match status" value="1"/>
</dbReference>
<evidence type="ECO:0000313" key="12">
    <source>
        <dbReference type="EMBL" id="GAA3633553.1"/>
    </source>
</evidence>
<feature type="active site" description="Nucleophile" evidence="9">
    <location>
        <position position="136"/>
    </location>
</feature>
<feature type="binding site" evidence="9">
    <location>
        <begin position="56"/>
        <end position="60"/>
    </location>
    <ligand>
        <name>GTP</name>
        <dbReference type="ChEBI" id="CHEBI:37565"/>
    </ligand>
</feature>
<evidence type="ECO:0000256" key="8">
    <source>
        <dbReference type="ARBA" id="ARBA00049295"/>
    </source>
</evidence>
<dbReference type="EMBL" id="BAABAB010000033">
    <property type="protein sequence ID" value="GAA3633553.1"/>
    <property type="molecule type" value="Genomic_DNA"/>
</dbReference>
<comment type="cofactor">
    <cofactor evidence="9">
        <name>Zn(2+)</name>
        <dbReference type="ChEBI" id="CHEBI:29105"/>
    </cofactor>
    <text evidence="9">Binds 1 zinc ion per subunit.</text>
</comment>
<accession>A0ABP7AJU4</accession>
<evidence type="ECO:0000259" key="10">
    <source>
        <dbReference type="Pfam" id="PF00925"/>
    </source>
</evidence>
<dbReference type="InterPro" id="IPR032677">
    <property type="entry name" value="GTP_cyclohydro_II"/>
</dbReference>
<dbReference type="PANTHER" id="PTHR21327:SF18">
    <property type="entry name" value="3,4-DIHYDROXY-2-BUTANONE 4-PHOSPHATE SYNTHASE"/>
    <property type="match status" value="1"/>
</dbReference>
<dbReference type="Pfam" id="PF01872">
    <property type="entry name" value="RibD_C"/>
    <property type="match status" value="1"/>
</dbReference>
<evidence type="ECO:0000313" key="13">
    <source>
        <dbReference type="Proteomes" id="UP001501490"/>
    </source>
</evidence>
<reference evidence="13" key="1">
    <citation type="journal article" date="2019" name="Int. J. Syst. Evol. Microbiol.">
        <title>The Global Catalogue of Microorganisms (GCM) 10K type strain sequencing project: providing services to taxonomists for standard genome sequencing and annotation.</title>
        <authorList>
            <consortium name="The Broad Institute Genomics Platform"/>
            <consortium name="The Broad Institute Genome Sequencing Center for Infectious Disease"/>
            <person name="Wu L."/>
            <person name="Ma J."/>
        </authorList>
    </citation>
    <scope>NUCLEOTIDE SEQUENCE [LARGE SCALE GENOMIC DNA]</scope>
    <source>
        <strain evidence="13">JCM 16929</strain>
    </source>
</reference>
<dbReference type="SUPFAM" id="SSF142695">
    <property type="entry name" value="RibA-like"/>
    <property type="match status" value="1"/>
</dbReference>
<dbReference type="InterPro" id="IPR036144">
    <property type="entry name" value="RibA-like_sf"/>
</dbReference>
<dbReference type="InterPro" id="IPR002734">
    <property type="entry name" value="RibDG_C"/>
</dbReference>
<comment type="catalytic activity">
    <reaction evidence="8 9">
        <text>GTP + 4 H2O = 2,5-diamino-6-hydroxy-4-(5-phosphoribosylamino)-pyrimidine + formate + 2 phosphate + 3 H(+)</text>
        <dbReference type="Rhea" id="RHEA:23704"/>
        <dbReference type="ChEBI" id="CHEBI:15377"/>
        <dbReference type="ChEBI" id="CHEBI:15378"/>
        <dbReference type="ChEBI" id="CHEBI:15740"/>
        <dbReference type="ChEBI" id="CHEBI:37565"/>
        <dbReference type="ChEBI" id="CHEBI:43474"/>
        <dbReference type="ChEBI" id="CHEBI:58614"/>
        <dbReference type="EC" id="3.5.4.25"/>
    </reaction>
</comment>
<feature type="binding site" evidence="9">
    <location>
        <position position="122"/>
    </location>
    <ligand>
        <name>GTP</name>
        <dbReference type="ChEBI" id="CHEBI:37565"/>
    </ligand>
</feature>
<keyword evidence="4 9" id="KW-0547">Nucleotide-binding</keyword>
<dbReference type="Gene3D" id="3.40.430.10">
    <property type="entry name" value="Dihydrofolate Reductase, subunit A"/>
    <property type="match status" value="1"/>
</dbReference>
<feature type="active site" description="Proton acceptor" evidence="9">
    <location>
        <position position="134"/>
    </location>
</feature>
<dbReference type="RefSeq" id="WP_344807935.1">
    <property type="nucleotide sequence ID" value="NZ_BAABAB010000033.1"/>
</dbReference>
<feature type="domain" description="GTP cyclohydrolase II" evidence="10">
    <location>
        <begin position="12"/>
        <end position="176"/>
    </location>
</feature>
<dbReference type="Proteomes" id="UP001501490">
    <property type="component" value="Unassembled WGS sequence"/>
</dbReference>
<feature type="binding site" evidence="9">
    <location>
        <position position="77"/>
    </location>
    <ligand>
        <name>GTP</name>
        <dbReference type="ChEBI" id="CHEBI:37565"/>
    </ligand>
</feature>
<proteinExistence type="inferred from homology"/>
<feature type="binding site" evidence="9">
    <location>
        <position position="74"/>
    </location>
    <ligand>
        <name>Zn(2+)</name>
        <dbReference type="ChEBI" id="CHEBI:29105"/>
        <note>catalytic</note>
    </ligand>
</feature>
<evidence type="ECO:0000256" key="2">
    <source>
        <dbReference type="ARBA" id="ARBA00022619"/>
    </source>
</evidence>
<feature type="binding site" evidence="9">
    <location>
        <position position="61"/>
    </location>
    <ligand>
        <name>Zn(2+)</name>
        <dbReference type="ChEBI" id="CHEBI:29105"/>
        <note>catalytic</note>
    </ligand>
</feature>
<keyword evidence="5 9" id="KW-0378">Hydrolase</keyword>
<comment type="similarity">
    <text evidence="9">Belongs to the GTP cyclohydrolase II family.</text>
</comment>
<gene>
    <name evidence="9 12" type="primary">ribA</name>
    <name evidence="12" type="ORF">GCM10022236_40170</name>
</gene>
<keyword evidence="2 9" id="KW-0686">Riboflavin biosynthesis</keyword>
<comment type="pathway">
    <text evidence="1 9">Cofactor biosynthesis; riboflavin biosynthesis; 5-amino-6-(D-ribitylamino)uracil from GTP: step 1/4.</text>
</comment>